<dbReference type="PANTHER" id="PTHR11365">
    <property type="entry name" value="5-OXOPROLINASE RELATED"/>
    <property type="match status" value="1"/>
</dbReference>
<dbReference type="InterPro" id="IPR008040">
    <property type="entry name" value="Hydant_A_N"/>
</dbReference>
<dbReference type="InterPro" id="IPR045079">
    <property type="entry name" value="Oxoprolinase-like"/>
</dbReference>
<dbReference type="RefSeq" id="WP_121218241.1">
    <property type="nucleotide sequence ID" value="NZ_RBIG01000001.1"/>
</dbReference>
<dbReference type="GO" id="GO:0017168">
    <property type="term" value="F:5-oxoprolinase (ATP-hydrolyzing) activity"/>
    <property type="evidence" value="ECO:0007669"/>
    <property type="project" value="TreeGrafter"/>
</dbReference>
<dbReference type="Pfam" id="PF05378">
    <property type="entry name" value="Hydant_A_N"/>
    <property type="match status" value="1"/>
</dbReference>
<evidence type="ECO:0000259" key="3">
    <source>
        <dbReference type="Pfam" id="PF19278"/>
    </source>
</evidence>
<gene>
    <name evidence="4" type="ORF">BCL74_1174</name>
</gene>
<reference evidence="4 5" key="1">
    <citation type="submission" date="2018-10" db="EMBL/GenBank/DDBJ databases">
        <title>Comparative analysis of microorganisms from saline springs in Andes Mountain Range, Colombia.</title>
        <authorList>
            <person name="Rubin E."/>
        </authorList>
    </citation>
    <scope>NUCLEOTIDE SEQUENCE [LARGE SCALE GENOMIC DNA]</scope>
    <source>
        <strain evidence="4 5">USBA 36</strain>
    </source>
</reference>
<sequence length="702" mass="74975">MTASSPAGSSAGARLAVDIGGTFTDVALEVGGRLVTTKVLTTPAAPEEGVLTGIAKVIEQAGIAPSDVSIIIHGTTLATNALIERKGAKTALLTTEGFRDSVEMAYENRFEQYDINIDRPKPLVPRHLRLPVRERLNVKGEALIPLDEQSVRDLIPVLKREGVESIAIGFIHAYANPAHEQRTAEILREALPDLSYTLSSEVCPEVREYERQSTTCANAYVQPLMASYLARLKAQLHDLGYGCPFFMITSGGGLTALDTAMKFPIRLVESGPAGGAILASRIAAECGLDEVVSYDMGGTTAKLCLIDKAQPLASRTFEVDRVYRFMKGSGLPIRIPVIEMVEIGAGGGSIAHVDTMKRITVGPESAGSVPGPACYGRGGTQPTVTDADVVMGRIDPDVFAGGSVSLSPEKSKAAMATEIGAKLNLSDALAAFGIAEVVDENMANAARVHAIEWGKDIAKRAMIAFGGAAPLHAARLAEKLEIDRVIIPTGAGVGSALGFLKAPVAYEVVRSRHMKLSQFDASIANATLKEMQEEALAIVREGAPKAELVEIRQAYMRYVGQGHEIAVDVPVRDLTQADAQHMADVFAKAYAALYGRTIPNLDIEILSWTLTVSTKVEKPATVPMPVESLPAPEPKSRKPIFDPVKTDHVEAGIYWRPDLKPGMRIPGPALIAEEQTTTVVSSSFDALINELEYIVLVRKTAA</sequence>
<protein>
    <submittedName>
        <fullName evidence="4">N-methylhydantoinase A</fullName>
    </submittedName>
</protein>
<proteinExistence type="predicted"/>
<dbReference type="InterPro" id="IPR049517">
    <property type="entry name" value="ACX-like_C"/>
</dbReference>
<accession>A0A420WRB0</accession>
<feature type="domain" description="Hydantoinase/oxoprolinase N-terminal" evidence="2">
    <location>
        <begin position="14"/>
        <end position="190"/>
    </location>
</feature>
<dbReference type="Proteomes" id="UP000277424">
    <property type="component" value="Unassembled WGS sequence"/>
</dbReference>
<evidence type="ECO:0000313" key="4">
    <source>
        <dbReference type="EMBL" id="RKQ73386.1"/>
    </source>
</evidence>
<dbReference type="InterPro" id="IPR002821">
    <property type="entry name" value="Hydantoinase_A"/>
</dbReference>
<dbReference type="OrthoDB" id="9759608at2"/>
<feature type="domain" description="Hydantoinase A/oxoprolinase" evidence="1">
    <location>
        <begin position="211"/>
        <end position="507"/>
    </location>
</feature>
<dbReference type="Pfam" id="PF01968">
    <property type="entry name" value="Hydantoinase_A"/>
    <property type="match status" value="1"/>
</dbReference>
<dbReference type="PANTHER" id="PTHR11365:SF23">
    <property type="entry name" value="HYPOTHETICAL 5-OXOPROLINASE (EUROFUNG)-RELATED"/>
    <property type="match status" value="1"/>
</dbReference>
<dbReference type="AlphaFoldDB" id="A0A420WRB0"/>
<organism evidence="4 5">
    <name type="scientific">Oceanibaculum indicum</name>
    <dbReference type="NCBI Taxonomy" id="526216"/>
    <lineage>
        <taxon>Bacteria</taxon>
        <taxon>Pseudomonadati</taxon>
        <taxon>Pseudomonadota</taxon>
        <taxon>Alphaproteobacteria</taxon>
        <taxon>Rhodospirillales</taxon>
        <taxon>Oceanibaculaceae</taxon>
        <taxon>Oceanibaculum</taxon>
    </lineage>
</organism>
<comment type="caution">
    <text evidence="4">The sequence shown here is derived from an EMBL/GenBank/DDBJ whole genome shotgun (WGS) entry which is preliminary data.</text>
</comment>
<name>A0A420WRB0_9PROT</name>
<dbReference type="EMBL" id="RBIG01000001">
    <property type="protein sequence ID" value="RKQ73386.1"/>
    <property type="molecule type" value="Genomic_DNA"/>
</dbReference>
<evidence type="ECO:0000259" key="2">
    <source>
        <dbReference type="Pfam" id="PF05378"/>
    </source>
</evidence>
<dbReference type="GO" id="GO:0006749">
    <property type="term" value="P:glutathione metabolic process"/>
    <property type="evidence" value="ECO:0007669"/>
    <property type="project" value="TreeGrafter"/>
</dbReference>
<evidence type="ECO:0000313" key="5">
    <source>
        <dbReference type="Proteomes" id="UP000277424"/>
    </source>
</evidence>
<dbReference type="Pfam" id="PF19278">
    <property type="entry name" value="Hydant_A_C"/>
    <property type="match status" value="1"/>
</dbReference>
<feature type="domain" description="Acetophenone carboxylase-like C-terminal" evidence="3">
    <location>
        <begin position="525"/>
        <end position="691"/>
    </location>
</feature>
<dbReference type="GO" id="GO:0005829">
    <property type="term" value="C:cytosol"/>
    <property type="evidence" value="ECO:0007669"/>
    <property type="project" value="TreeGrafter"/>
</dbReference>
<evidence type="ECO:0000259" key="1">
    <source>
        <dbReference type="Pfam" id="PF01968"/>
    </source>
</evidence>